<dbReference type="SMART" id="SM01384">
    <property type="entry name" value="Ribosomal_L15e"/>
    <property type="match status" value="1"/>
</dbReference>
<sequence>MRKRPVSKGIAYGKPTNQRSKRSVVEECAGQKRGGLKVLNSHWINEDSTCKYYEITLVDVVHNAIQNDPRINWIYKPVHKHRELRGLTSAVKKYKGLRGKGHLHHLDPQ</sequence>
<dbReference type="AlphaFoldDB" id="A5AE04"/>
<proteinExistence type="inferred from homology"/>
<keyword evidence="3 4" id="KW-0687">Ribonucleoprotein</keyword>
<evidence type="ECO:0000256" key="4">
    <source>
        <dbReference type="RuleBase" id="RU000663"/>
    </source>
</evidence>
<evidence type="ECO:0000256" key="1">
    <source>
        <dbReference type="ARBA" id="ARBA00006857"/>
    </source>
</evidence>
<organism evidence="6">
    <name type="scientific">Vitis vinifera</name>
    <name type="common">Grape</name>
    <dbReference type="NCBI Taxonomy" id="29760"/>
    <lineage>
        <taxon>Eukaryota</taxon>
        <taxon>Viridiplantae</taxon>
        <taxon>Streptophyta</taxon>
        <taxon>Embryophyta</taxon>
        <taxon>Tracheophyta</taxon>
        <taxon>Spermatophyta</taxon>
        <taxon>Magnoliopsida</taxon>
        <taxon>eudicotyledons</taxon>
        <taxon>Gunneridae</taxon>
        <taxon>Pentapetalae</taxon>
        <taxon>rosids</taxon>
        <taxon>Vitales</taxon>
        <taxon>Vitaceae</taxon>
        <taxon>Viteae</taxon>
        <taxon>Vitis</taxon>
    </lineage>
</organism>
<dbReference type="GO" id="GO:0003729">
    <property type="term" value="F:mRNA binding"/>
    <property type="evidence" value="ECO:0007669"/>
    <property type="project" value="UniProtKB-ARBA"/>
</dbReference>
<evidence type="ECO:0000313" key="6">
    <source>
        <dbReference type="EMBL" id="CAN62365.1"/>
    </source>
</evidence>
<dbReference type="Pfam" id="PF00827">
    <property type="entry name" value="Ribosomal_L15e"/>
    <property type="match status" value="1"/>
</dbReference>
<dbReference type="InterPro" id="IPR012678">
    <property type="entry name" value="Ribosomal_uL23/eL15/eS24_sf"/>
</dbReference>
<feature type="region of interest" description="Disordered" evidence="5">
    <location>
        <begin position="1"/>
        <end position="24"/>
    </location>
</feature>
<dbReference type="GO" id="GO:0003735">
    <property type="term" value="F:structural constituent of ribosome"/>
    <property type="evidence" value="ECO:0007669"/>
    <property type="project" value="InterPro"/>
</dbReference>
<dbReference type="ExpressionAtlas" id="A5AE04">
    <property type="expression patterns" value="baseline and differential"/>
</dbReference>
<keyword evidence="2 4" id="KW-0689">Ribosomal protein</keyword>
<dbReference type="GO" id="GO:0005840">
    <property type="term" value="C:ribosome"/>
    <property type="evidence" value="ECO:0007669"/>
    <property type="project" value="UniProtKB-KW"/>
</dbReference>
<dbReference type="SUPFAM" id="SSF54189">
    <property type="entry name" value="Ribosomal proteins S24e, L23 and L15e"/>
    <property type="match status" value="1"/>
</dbReference>
<dbReference type="GO" id="GO:1990904">
    <property type="term" value="C:ribonucleoprotein complex"/>
    <property type="evidence" value="ECO:0007669"/>
    <property type="project" value="UniProtKB-KW"/>
</dbReference>
<comment type="similarity">
    <text evidence="1 4">Belongs to the eukaryotic ribosomal protein eL15 family.</text>
</comment>
<dbReference type="EMBL" id="AM424195">
    <property type="protein sequence ID" value="CAN62365.1"/>
    <property type="molecule type" value="Genomic_DNA"/>
</dbReference>
<name>A5AE04_VITVI</name>
<gene>
    <name evidence="6" type="ORF">VITISV_024004</name>
</gene>
<accession>A5AE04</accession>
<dbReference type="PANTHER" id="PTHR11847:SF4">
    <property type="entry name" value="LARGE RIBOSOMAL SUBUNIT PROTEIN EL15"/>
    <property type="match status" value="1"/>
</dbReference>
<dbReference type="PANTHER" id="PTHR11847">
    <property type="entry name" value="RIBOSOMAL PROTEIN L15"/>
    <property type="match status" value="1"/>
</dbReference>
<dbReference type="InterPro" id="IPR000439">
    <property type="entry name" value="Ribosomal_eL15"/>
</dbReference>
<protein>
    <recommendedName>
        <fullName evidence="4">Ribosomal protein L15</fullName>
    </recommendedName>
</protein>
<evidence type="ECO:0000256" key="3">
    <source>
        <dbReference type="ARBA" id="ARBA00023274"/>
    </source>
</evidence>
<evidence type="ECO:0000256" key="2">
    <source>
        <dbReference type="ARBA" id="ARBA00022980"/>
    </source>
</evidence>
<reference evidence="6" key="1">
    <citation type="journal article" date="2007" name="PLoS ONE">
        <title>The first genome sequence of an elite grapevine cultivar (Pinot noir Vitis vinifera L.): coping with a highly heterozygous genome.</title>
        <authorList>
            <person name="Velasco R."/>
            <person name="Zharkikh A."/>
            <person name="Troggio M."/>
            <person name="Cartwright D.A."/>
            <person name="Cestaro A."/>
            <person name="Pruss D."/>
            <person name="Pindo M."/>
            <person name="FitzGerald L.M."/>
            <person name="Vezzulli S."/>
            <person name="Reid J."/>
            <person name="Malacarne G."/>
            <person name="Iliev D."/>
            <person name="Coppola G."/>
            <person name="Wardell B."/>
            <person name="Micheletti D."/>
            <person name="Macalma T."/>
            <person name="Facci M."/>
            <person name="Mitchell J.T."/>
            <person name="Perazzolli M."/>
            <person name="Eldredge G."/>
            <person name="Gatto P."/>
            <person name="Oyzerski R."/>
            <person name="Moretto M."/>
            <person name="Gutin N."/>
            <person name="Stefanini M."/>
            <person name="Chen Y."/>
            <person name="Segala C."/>
            <person name="Davenport C."/>
            <person name="Dematte L."/>
            <person name="Mraz A."/>
            <person name="Battilana J."/>
            <person name="Stormo K."/>
            <person name="Costa F."/>
            <person name="Tao Q."/>
            <person name="Si-Ammour A."/>
            <person name="Harkins T."/>
            <person name="Lackey A."/>
            <person name="Perbost C."/>
            <person name="Taillon B."/>
            <person name="Stella A."/>
            <person name="Solovyev V."/>
            <person name="Fawcett J.A."/>
            <person name="Sterck L."/>
            <person name="Vandepoele K."/>
            <person name="Grando S.M."/>
            <person name="Toppo S."/>
            <person name="Moser C."/>
            <person name="Lanchbury J."/>
            <person name="Bogden R."/>
            <person name="Skolnick M."/>
            <person name="Sgaramella V."/>
            <person name="Bhatnagar S.K."/>
            <person name="Fontana P."/>
            <person name="Gutin A."/>
            <person name="Van de Peer Y."/>
            <person name="Salamini F."/>
            <person name="Viola R."/>
        </authorList>
    </citation>
    <scope>NUCLEOTIDE SEQUENCE</scope>
</reference>
<dbReference type="Gene3D" id="3.40.1120.10">
    <property type="entry name" value="Ribosomal protein l15e"/>
    <property type="match status" value="1"/>
</dbReference>
<evidence type="ECO:0000256" key="5">
    <source>
        <dbReference type="SAM" id="MobiDB-lite"/>
    </source>
</evidence>
<dbReference type="GO" id="GO:0006412">
    <property type="term" value="P:translation"/>
    <property type="evidence" value="ECO:0007669"/>
    <property type="project" value="InterPro"/>
</dbReference>
<dbReference type="InterPro" id="IPR024794">
    <property type="entry name" value="Rbsml_eL15_core_dom_sf"/>
</dbReference>